<dbReference type="CDD" id="cd12414">
    <property type="entry name" value="RRM2_RBM28_like"/>
    <property type="match status" value="1"/>
</dbReference>
<feature type="domain" description="RRM" evidence="7">
    <location>
        <begin position="339"/>
        <end position="430"/>
    </location>
</feature>
<feature type="compositionally biased region" description="Polar residues" evidence="6">
    <location>
        <begin position="112"/>
        <end position="122"/>
    </location>
</feature>
<dbReference type="CDD" id="cd12416">
    <property type="entry name" value="RRM4_RBM28_like"/>
    <property type="match status" value="1"/>
</dbReference>
<feature type="compositionally biased region" description="Basic residues" evidence="6">
    <location>
        <begin position="563"/>
        <end position="572"/>
    </location>
</feature>
<evidence type="ECO:0000256" key="3">
    <source>
        <dbReference type="ARBA" id="ARBA00022884"/>
    </source>
</evidence>
<comment type="subcellular location">
    <subcellularLocation>
        <location evidence="1">Nucleus</location>
    </subcellularLocation>
</comment>
<feature type="compositionally biased region" description="Basic and acidic residues" evidence="6">
    <location>
        <begin position="155"/>
        <end position="167"/>
    </location>
</feature>
<evidence type="ECO:0000256" key="6">
    <source>
        <dbReference type="SAM" id="MobiDB-lite"/>
    </source>
</evidence>
<evidence type="ECO:0000313" key="9">
    <source>
        <dbReference type="Proteomes" id="UP000820818"/>
    </source>
</evidence>
<dbReference type="SMART" id="SM00360">
    <property type="entry name" value="RRM"/>
    <property type="match status" value="3"/>
</dbReference>
<organism evidence="8 9">
    <name type="scientific">Daphnia sinensis</name>
    <dbReference type="NCBI Taxonomy" id="1820382"/>
    <lineage>
        <taxon>Eukaryota</taxon>
        <taxon>Metazoa</taxon>
        <taxon>Ecdysozoa</taxon>
        <taxon>Arthropoda</taxon>
        <taxon>Crustacea</taxon>
        <taxon>Branchiopoda</taxon>
        <taxon>Diplostraca</taxon>
        <taxon>Cladocera</taxon>
        <taxon>Anomopoda</taxon>
        <taxon>Daphniidae</taxon>
        <taxon>Daphnia</taxon>
        <taxon>Daphnia similis group</taxon>
    </lineage>
</organism>
<name>A0AAD5KM44_9CRUS</name>
<feature type="compositionally biased region" description="Basic and acidic residues" evidence="6">
    <location>
        <begin position="1"/>
        <end position="10"/>
    </location>
</feature>
<dbReference type="InterPro" id="IPR051945">
    <property type="entry name" value="RRM_MRD1_RNA_proc_ribogen"/>
</dbReference>
<dbReference type="InterPro" id="IPR035979">
    <property type="entry name" value="RBD_domain_sf"/>
</dbReference>
<feature type="compositionally biased region" description="Polar residues" evidence="6">
    <location>
        <begin position="550"/>
        <end position="560"/>
    </location>
</feature>
<evidence type="ECO:0000259" key="7">
    <source>
        <dbReference type="PROSITE" id="PS50102"/>
    </source>
</evidence>
<comment type="caution">
    <text evidence="8">The sequence shown here is derived from an EMBL/GenBank/DDBJ whole genome shotgun (WGS) entry which is preliminary data.</text>
</comment>
<keyword evidence="4" id="KW-0539">Nucleus</keyword>
<feature type="domain" description="RRM" evidence="7">
    <location>
        <begin position="190"/>
        <end position="270"/>
    </location>
</feature>
<evidence type="ECO:0000256" key="1">
    <source>
        <dbReference type="ARBA" id="ARBA00004123"/>
    </source>
</evidence>
<dbReference type="SUPFAM" id="SSF54928">
    <property type="entry name" value="RNA-binding domain, RBD"/>
    <property type="match status" value="2"/>
</dbReference>
<feature type="compositionally biased region" description="Basic residues" evidence="6">
    <location>
        <begin position="488"/>
        <end position="498"/>
    </location>
</feature>
<evidence type="ECO:0000256" key="5">
    <source>
        <dbReference type="PROSITE-ProRule" id="PRU00176"/>
    </source>
</evidence>
<dbReference type="GO" id="GO:0005730">
    <property type="term" value="C:nucleolus"/>
    <property type="evidence" value="ECO:0007669"/>
    <property type="project" value="TreeGrafter"/>
</dbReference>
<dbReference type="GO" id="GO:0003729">
    <property type="term" value="F:mRNA binding"/>
    <property type="evidence" value="ECO:0007669"/>
    <property type="project" value="TreeGrafter"/>
</dbReference>
<keyword evidence="9" id="KW-1185">Reference proteome</keyword>
<proteinExistence type="predicted"/>
<dbReference type="EMBL" id="WJBH02000007">
    <property type="protein sequence ID" value="KAI9555159.1"/>
    <property type="molecule type" value="Genomic_DNA"/>
</dbReference>
<dbReference type="Gene3D" id="3.30.70.330">
    <property type="match status" value="3"/>
</dbReference>
<feature type="domain" description="RRM" evidence="7">
    <location>
        <begin position="27"/>
        <end position="104"/>
    </location>
</feature>
<dbReference type="PROSITE" id="PS50102">
    <property type="entry name" value="RRM"/>
    <property type="match status" value="3"/>
</dbReference>
<keyword evidence="3 5" id="KW-0694">RNA-binding</keyword>
<feature type="region of interest" description="Disordered" evidence="6">
    <location>
        <begin position="1"/>
        <end position="24"/>
    </location>
</feature>
<evidence type="ECO:0000256" key="4">
    <source>
        <dbReference type="ARBA" id="ARBA00023242"/>
    </source>
</evidence>
<dbReference type="FunFam" id="3.30.70.330:FF:000182">
    <property type="entry name" value="RNA-binding motif protein 28"/>
    <property type="match status" value="1"/>
</dbReference>
<reference evidence="8 9" key="1">
    <citation type="submission" date="2022-05" db="EMBL/GenBank/DDBJ databases">
        <title>A multi-omics perspective on studying reproductive biology in Daphnia sinensis.</title>
        <authorList>
            <person name="Jia J."/>
        </authorList>
    </citation>
    <scope>NUCLEOTIDE SEQUENCE [LARGE SCALE GENOMIC DNA]</scope>
    <source>
        <strain evidence="8 9">WSL</strain>
    </source>
</reference>
<dbReference type="InterPro" id="IPR000504">
    <property type="entry name" value="RRM_dom"/>
</dbReference>
<sequence>MDDPSNEKKSVVNKTNVSKKKRPNKKGRIIIRNLSFKATEDAVRDWFLQYGEVADVKLLKKPDGSMVGCGFVQFKTVPCAAKAIKECNAKPFLGRPIAVDWAIPKEKYATQYNKTEDVQTPNEKPLAKNNVKNENSDEEEDEASDIDTEESSDGEAEKGSGDDENPKKAKNIWTGDSAEVEKKSDVGEGKTLFIRNLDFATTQEALKKFFETFGSVHYALLCMDKVMERPKGTGFVKFRDAESAQKCLEASRNPYLQLDGRVLDVVLAVTREDLENKKQEAEKKEHKDKRNLFLAREGFIRPGTLAAQGVSPTDMAKRQQNELWKKQMLRNLHMFISRERLCVHNLPPSLSDQQLAKLFKKHSSPDAKIVEARVMRNMKVIGEGNIHPSKGYGFVTFAKHEDALLALRNINNNPNVFSKDKRPIVEFSVENRAAIKAKQNRVQKSLENVKKGKNDNFIPSGASTVDLPVPEYSGAKADPKIKGLPSHRGPKIRHRKRPSAPDAESVPAKKPKIRRKMFKNPESRKASMKKKRPEGGDSKTKSMKKKTDTPRSGGTSSKVTKSAGKKGKWFDS</sequence>
<feature type="compositionally biased region" description="Basic and acidic residues" evidence="6">
    <location>
        <begin position="533"/>
        <end position="549"/>
    </location>
</feature>
<protein>
    <recommendedName>
        <fullName evidence="7">RRM domain-containing protein</fullName>
    </recommendedName>
</protein>
<dbReference type="InterPro" id="IPR012677">
    <property type="entry name" value="Nucleotide-bd_a/b_plait_sf"/>
</dbReference>
<evidence type="ECO:0000256" key="2">
    <source>
        <dbReference type="ARBA" id="ARBA00022737"/>
    </source>
</evidence>
<dbReference type="PANTHER" id="PTHR48039:SF5">
    <property type="entry name" value="RNA-BINDING PROTEIN 28"/>
    <property type="match status" value="1"/>
</dbReference>
<dbReference type="Proteomes" id="UP000820818">
    <property type="component" value="Linkage Group LG7"/>
</dbReference>
<dbReference type="Pfam" id="PF00076">
    <property type="entry name" value="RRM_1"/>
    <property type="match status" value="3"/>
</dbReference>
<accession>A0AAD5KM44</accession>
<feature type="compositionally biased region" description="Acidic residues" evidence="6">
    <location>
        <begin position="136"/>
        <end position="154"/>
    </location>
</feature>
<feature type="region of interest" description="Disordered" evidence="6">
    <location>
        <begin position="447"/>
        <end position="572"/>
    </location>
</feature>
<feature type="compositionally biased region" description="Basic residues" evidence="6">
    <location>
        <begin position="509"/>
        <end position="518"/>
    </location>
</feature>
<dbReference type="CDD" id="cd12415">
    <property type="entry name" value="RRM3_RBM28_like"/>
    <property type="match status" value="1"/>
</dbReference>
<evidence type="ECO:0000313" key="8">
    <source>
        <dbReference type="EMBL" id="KAI9555159.1"/>
    </source>
</evidence>
<feature type="region of interest" description="Disordered" evidence="6">
    <location>
        <begin position="112"/>
        <end position="181"/>
    </location>
</feature>
<gene>
    <name evidence="8" type="ORF">GHT06_017674</name>
</gene>
<dbReference type="AlphaFoldDB" id="A0AAD5KM44"/>
<dbReference type="PANTHER" id="PTHR48039">
    <property type="entry name" value="RNA-BINDING MOTIF PROTEIN 14B"/>
    <property type="match status" value="1"/>
</dbReference>
<keyword evidence="2" id="KW-0677">Repeat</keyword>